<evidence type="ECO:0000256" key="1">
    <source>
        <dbReference type="SAM" id="Phobius"/>
    </source>
</evidence>
<proteinExistence type="predicted"/>
<feature type="transmembrane region" description="Helical" evidence="1">
    <location>
        <begin position="331"/>
        <end position="351"/>
    </location>
</feature>
<sequence>MGLLLLLLGIVTVVVFQPVFKAPLALDDQITLTHIRQFESWHQVWKADAFHFFRPVKNLFFYLVEQSGGGATRYHWINLGAYFVAACAAFTLGLRLSGRLATAFAAAAIWLLSPTGGTNAVWATCFNINVAAASMAFCVACYDIARDESRHSRIWGAAAAAFFVFGLLSYETAVATPALLVLVDVYRGRKLWSKPSLIRYASMALAIVAWLACRHWVGAAGVQQTNPSLDPAMPAWQLTASAPYFLWTHIKMWALPSGRLEMLGSYLWDRSIPAAMLPFLWVLFLGLVYLGIRHWKRAPLFFFGLAWFVTAAAPSGNFLPLGNTPAADYYVPIPAIGLSLSLAAILQMAATRLRGTALAEHRSATLAAMATMVCICGWRLAQIPVLTGWLTAWQNPAQVMALTAAARPHQFYAHAATAYYLAYDEGAKDEQILQTIESSALAAEKDMPDLGLAQSALGEVARRRGDRNLAAALFEKSIGARHPSTDTLLWSRKQLVLTLSDDPSQFDRAFPHLLVLLQHRGRRDHPQCVLLAAKLMRGAGKRDEELRTLEKGHLYHPANAEILSELENARSRAAEQSS</sequence>
<dbReference type="EMBL" id="JAPDDT010000007">
    <property type="protein sequence ID" value="MCW1924159.1"/>
    <property type="molecule type" value="Genomic_DNA"/>
</dbReference>
<gene>
    <name evidence="2" type="ORF">OKA05_16450</name>
</gene>
<comment type="caution">
    <text evidence="2">The sequence shown here is derived from an EMBL/GenBank/DDBJ whole genome shotgun (WGS) entry which is preliminary data.</text>
</comment>
<evidence type="ECO:0000313" key="2">
    <source>
        <dbReference type="EMBL" id="MCW1924159.1"/>
    </source>
</evidence>
<name>A0ABT3GKV5_9BACT</name>
<accession>A0ABT3GKV5</accession>
<evidence type="ECO:0000313" key="3">
    <source>
        <dbReference type="Proteomes" id="UP001320876"/>
    </source>
</evidence>
<feature type="transmembrane region" description="Helical" evidence="1">
    <location>
        <begin position="274"/>
        <end position="292"/>
    </location>
</feature>
<evidence type="ECO:0008006" key="4">
    <source>
        <dbReference type="Google" id="ProtNLM"/>
    </source>
</evidence>
<keyword evidence="1" id="KW-0472">Membrane</keyword>
<dbReference type="RefSeq" id="WP_264488267.1">
    <property type="nucleotide sequence ID" value="NZ_JAPDDT010000007.1"/>
</dbReference>
<keyword evidence="1" id="KW-1133">Transmembrane helix</keyword>
<feature type="transmembrane region" description="Helical" evidence="1">
    <location>
        <begin position="363"/>
        <end position="381"/>
    </location>
</feature>
<dbReference type="Proteomes" id="UP001320876">
    <property type="component" value="Unassembled WGS sequence"/>
</dbReference>
<feature type="transmembrane region" description="Helical" evidence="1">
    <location>
        <begin position="299"/>
        <end position="319"/>
    </location>
</feature>
<protein>
    <recommendedName>
        <fullName evidence="4">Tetratricopeptide repeat protein</fullName>
    </recommendedName>
</protein>
<feature type="transmembrane region" description="Helical" evidence="1">
    <location>
        <begin position="200"/>
        <end position="222"/>
    </location>
</feature>
<feature type="transmembrane region" description="Helical" evidence="1">
    <location>
        <begin position="101"/>
        <end position="122"/>
    </location>
</feature>
<reference evidence="2 3" key="1">
    <citation type="submission" date="2022-10" db="EMBL/GenBank/DDBJ databases">
        <title>Luteolibacter arcticus strain CCTCC AB 2014275, whole genome shotgun sequencing project.</title>
        <authorList>
            <person name="Zhao G."/>
            <person name="Shen L."/>
        </authorList>
    </citation>
    <scope>NUCLEOTIDE SEQUENCE [LARGE SCALE GENOMIC DNA]</scope>
    <source>
        <strain evidence="2 3">CCTCC AB 2014275</strain>
    </source>
</reference>
<keyword evidence="1" id="KW-0812">Transmembrane</keyword>
<feature type="transmembrane region" description="Helical" evidence="1">
    <location>
        <begin position="128"/>
        <end position="145"/>
    </location>
</feature>
<feature type="transmembrane region" description="Helical" evidence="1">
    <location>
        <begin position="157"/>
        <end position="180"/>
    </location>
</feature>
<organism evidence="2 3">
    <name type="scientific">Luteolibacter arcticus</name>
    <dbReference type="NCBI Taxonomy" id="1581411"/>
    <lineage>
        <taxon>Bacteria</taxon>
        <taxon>Pseudomonadati</taxon>
        <taxon>Verrucomicrobiota</taxon>
        <taxon>Verrucomicrobiia</taxon>
        <taxon>Verrucomicrobiales</taxon>
        <taxon>Verrucomicrobiaceae</taxon>
        <taxon>Luteolibacter</taxon>
    </lineage>
</organism>
<feature type="transmembrane region" description="Helical" evidence="1">
    <location>
        <begin position="74"/>
        <end position="94"/>
    </location>
</feature>
<keyword evidence="3" id="KW-1185">Reference proteome</keyword>